<reference evidence="2" key="1">
    <citation type="submission" date="2014-09" db="EMBL/GenBank/DDBJ databases">
        <authorList>
            <person name="Magalhaes I.L.F."/>
            <person name="Oliveira U."/>
            <person name="Santos F.R."/>
            <person name="Vidigal T.H.D.A."/>
            <person name="Brescovit A.D."/>
            <person name="Santos A.J."/>
        </authorList>
    </citation>
    <scope>NUCLEOTIDE SEQUENCE</scope>
    <source>
        <tissue evidence="2">Shoot tissue taken approximately 20 cm above the soil surface</tissue>
    </source>
</reference>
<dbReference type="AlphaFoldDB" id="A0A0A9DKY5"/>
<evidence type="ECO:0000256" key="1">
    <source>
        <dbReference type="SAM" id="MobiDB-lite"/>
    </source>
</evidence>
<organism evidence="2">
    <name type="scientific">Arundo donax</name>
    <name type="common">Giant reed</name>
    <name type="synonym">Donax arundinaceus</name>
    <dbReference type="NCBI Taxonomy" id="35708"/>
    <lineage>
        <taxon>Eukaryota</taxon>
        <taxon>Viridiplantae</taxon>
        <taxon>Streptophyta</taxon>
        <taxon>Embryophyta</taxon>
        <taxon>Tracheophyta</taxon>
        <taxon>Spermatophyta</taxon>
        <taxon>Magnoliopsida</taxon>
        <taxon>Liliopsida</taxon>
        <taxon>Poales</taxon>
        <taxon>Poaceae</taxon>
        <taxon>PACMAD clade</taxon>
        <taxon>Arundinoideae</taxon>
        <taxon>Arundineae</taxon>
        <taxon>Arundo</taxon>
    </lineage>
</organism>
<feature type="compositionally biased region" description="Pro residues" evidence="1">
    <location>
        <begin position="172"/>
        <end position="188"/>
    </location>
</feature>
<name>A0A0A9DKY5_ARUDO</name>
<dbReference type="EMBL" id="GBRH01213468">
    <property type="protein sequence ID" value="JAD84427.1"/>
    <property type="molecule type" value="Transcribed_RNA"/>
</dbReference>
<accession>A0A0A9DKY5</accession>
<sequence>MINAVQQVELPVVCLRLGKGGGCSPTASPAATALVLCRVPLPNHPSAAAAAAAPGDEEWRGRMEEARAAWGTEGRWGAGTAPGSAHNDGIEGGRPWGSKKKNRLEGGRGEEPICDGKRKKTDGNLKSLVKPKNQPQPPSPDSQTKKRKGWSPNPDGNIAWSAARSGGALLVAPPPPSASAPASPPPPRSKARSPANNSPIK</sequence>
<proteinExistence type="predicted"/>
<feature type="region of interest" description="Disordered" evidence="1">
    <location>
        <begin position="71"/>
        <end position="201"/>
    </location>
</feature>
<reference evidence="2" key="2">
    <citation type="journal article" date="2015" name="Data Brief">
        <title>Shoot transcriptome of the giant reed, Arundo donax.</title>
        <authorList>
            <person name="Barrero R.A."/>
            <person name="Guerrero F.D."/>
            <person name="Moolhuijzen P."/>
            <person name="Goolsby J.A."/>
            <person name="Tidwell J."/>
            <person name="Bellgard S.E."/>
            <person name="Bellgard M.I."/>
        </authorList>
    </citation>
    <scope>NUCLEOTIDE SEQUENCE</scope>
    <source>
        <tissue evidence="2">Shoot tissue taken approximately 20 cm above the soil surface</tissue>
    </source>
</reference>
<protein>
    <submittedName>
        <fullName evidence="2">Uncharacterized protein</fullName>
    </submittedName>
</protein>
<feature type="compositionally biased region" description="Basic and acidic residues" evidence="1">
    <location>
        <begin position="103"/>
        <end position="116"/>
    </location>
</feature>
<evidence type="ECO:0000313" key="2">
    <source>
        <dbReference type="EMBL" id="JAD84427.1"/>
    </source>
</evidence>